<dbReference type="EMBL" id="CP055538">
    <property type="protein sequence ID" value="QLO14349.1"/>
    <property type="molecule type" value="Genomic_DNA"/>
</dbReference>
<organism evidence="1 2">
    <name type="scientific">Citrobacter freundii</name>
    <dbReference type="NCBI Taxonomy" id="546"/>
    <lineage>
        <taxon>Bacteria</taxon>
        <taxon>Pseudomonadati</taxon>
        <taxon>Pseudomonadota</taxon>
        <taxon>Gammaproteobacteria</taxon>
        <taxon>Enterobacterales</taxon>
        <taxon>Enterobacteriaceae</taxon>
        <taxon>Citrobacter</taxon>
        <taxon>Citrobacter freundii complex</taxon>
    </lineage>
</organism>
<dbReference type="Proteomes" id="UP000510650">
    <property type="component" value="Chromosome"/>
</dbReference>
<dbReference type="PIRSF" id="PIRSF030771">
    <property type="entry name" value="UCP030771"/>
    <property type="match status" value="1"/>
</dbReference>
<accession>A0AAE7GTN2</accession>
<dbReference type="Pfam" id="PF09956">
    <property type="entry name" value="Phage_cement_2"/>
    <property type="match status" value="1"/>
</dbReference>
<gene>
    <name evidence="1" type="ORF">HV183_13405</name>
</gene>
<proteinExistence type="predicted"/>
<dbReference type="RefSeq" id="WP_062779697.1">
    <property type="nucleotide sequence ID" value="NZ_CP055538.1"/>
</dbReference>
<protein>
    <submittedName>
        <fullName evidence="1">DUF2190 family protein</fullName>
    </submittedName>
</protein>
<reference evidence="2" key="1">
    <citation type="submission" date="2020-06" db="EMBL/GenBank/DDBJ databases">
        <title>REHAB project genomes.</title>
        <authorList>
            <person name="Shaw L.P."/>
        </authorList>
    </citation>
    <scope>NUCLEOTIDE SEQUENCE [LARGE SCALE GENOMIC DNA]</scope>
    <source>
        <strain evidence="2">RHBSTW-00398</strain>
    </source>
</reference>
<dbReference type="AlphaFoldDB" id="A0AAE7GTN2"/>
<evidence type="ECO:0000313" key="2">
    <source>
        <dbReference type="Proteomes" id="UP000510650"/>
    </source>
</evidence>
<dbReference type="InterPro" id="IPR011231">
    <property type="entry name" value="Phage_VT1-Sakai_H0018"/>
</dbReference>
<name>A0AAE7GTN2_CITFR</name>
<sequence length="108" mass="10684">MAKNFVQPGKTIVIANAGGAAILSGSPVLVGKLLAVAITDIEAGQVGDGFAEGVFLLPKLSTDAITIGAQVHIKDGEVQLDATDADLAGVAWEDAGAGSSTVAVKINA</sequence>
<evidence type="ECO:0000313" key="1">
    <source>
        <dbReference type="EMBL" id="QLO14349.1"/>
    </source>
</evidence>